<dbReference type="AlphaFoldDB" id="A0A927REV3"/>
<dbReference type="SUPFAM" id="SSF81296">
    <property type="entry name" value="E set domains"/>
    <property type="match status" value="1"/>
</dbReference>
<dbReference type="InterPro" id="IPR051024">
    <property type="entry name" value="GlcNAc_Chitin_IntDeg"/>
</dbReference>
<dbReference type="InterPro" id="IPR014756">
    <property type="entry name" value="Ig_E-set"/>
</dbReference>
<dbReference type="InterPro" id="IPR004302">
    <property type="entry name" value="Cellulose/chitin-bd_N"/>
</dbReference>
<evidence type="ECO:0000313" key="4">
    <source>
        <dbReference type="Proteomes" id="UP000638648"/>
    </source>
</evidence>
<evidence type="ECO:0000256" key="1">
    <source>
        <dbReference type="ARBA" id="ARBA00022729"/>
    </source>
</evidence>
<comment type="caution">
    <text evidence="3">The sequence shown here is derived from an EMBL/GenBank/DDBJ whole genome shotgun (WGS) entry which is preliminary data.</text>
</comment>
<keyword evidence="1" id="KW-0732">Signal</keyword>
<dbReference type="Gene3D" id="2.70.50.50">
    <property type="entry name" value="chitin-binding protein cbp21"/>
    <property type="match status" value="1"/>
</dbReference>
<proteinExistence type="predicted"/>
<accession>A0A927REV3</accession>
<reference evidence="3" key="1">
    <citation type="submission" date="2020-10" db="EMBL/GenBank/DDBJ databases">
        <title>Sequencing the genomes of 1000 actinobacteria strains.</title>
        <authorList>
            <person name="Klenk H.-P."/>
        </authorList>
    </citation>
    <scope>NUCLEOTIDE SEQUENCE</scope>
    <source>
        <strain evidence="3">DSM 45354</strain>
    </source>
</reference>
<dbReference type="PANTHER" id="PTHR34823">
    <property type="entry name" value="GLCNAC-BINDING PROTEIN A"/>
    <property type="match status" value="1"/>
</dbReference>
<protein>
    <submittedName>
        <fullName evidence="3">Chitin-binding protein</fullName>
    </submittedName>
</protein>
<dbReference type="CDD" id="cd21177">
    <property type="entry name" value="LPMO_AA10"/>
    <property type="match status" value="1"/>
</dbReference>
<organism evidence="3 4">
    <name type="scientific">Actinopolymorpha pittospori</name>
    <dbReference type="NCBI Taxonomy" id="648752"/>
    <lineage>
        <taxon>Bacteria</taxon>
        <taxon>Bacillati</taxon>
        <taxon>Actinomycetota</taxon>
        <taxon>Actinomycetes</taxon>
        <taxon>Propionibacteriales</taxon>
        <taxon>Actinopolymorphaceae</taxon>
        <taxon>Actinopolymorpha</taxon>
    </lineage>
</organism>
<dbReference type="Pfam" id="PF03067">
    <property type="entry name" value="LPMO_10"/>
    <property type="match status" value="1"/>
</dbReference>
<name>A0A927REV3_9ACTN</name>
<evidence type="ECO:0000259" key="2">
    <source>
        <dbReference type="Pfam" id="PF03067"/>
    </source>
</evidence>
<dbReference type="RefSeq" id="WP_202896893.1">
    <property type="nucleotide sequence ID" value="NZ_BAABJL010000159.1"/>
</dbReference>
<feature type="domain" description="Chitin-binding type-4" evidence="2">
    <location>
        <begin position="37"/>
        <end position="227"/>
    </location>
</feature>
<dbReference type="Proteomes" id="UP000638648">
    <property type="component" value="Unassembled WGS sequence"/>
</dbReference>
<sequence>MSVLHYVRRSLPTRALMVSLGTVLLATFALGGVASAHGSVVAPASRNYGCFQRWGDDHQAPEMRTKDPMCYQAWRTNPAAMWNWNGLYRENLAGNFRGGIPDGTLCSGGHAENGRYDALDKVGRWVTTPVSNNFRVRLFDQASHGADFIRVYVTRQGFDALKQPLRWSDLELVGQIGNTPASKWDQAGRGVSIDVPASAPGRTGQHIVYTVWQASHQDQAYFLCSDVNFSGGSGKSASVQPETDEGHSASVLDRIVQTVSAWLPST</sequence>
<gene>
    <name evidence="3" type="ORF">HEB94_009467</name>
</gene>
<keyword evidence="4" id="KW-1185">Reference proteome</keyword>
<evidence type="ECO:0000313" key="3">
    <source>
        <dbReference type="EMBL" id="MBE1612619.1"/>
    </source>
</evidence>
<dbReference type="EMBL" id="JADBEM010000001">
    <property type="protein sequence ID" value="MBE1612619.1"/>
    <property type="molecule type" value="Genomic_DNA"/>
</dbReference>
<dbReference type="PANTHER" id="PTHR34823:SF1">
    <property type="entry name" value="CHITIN-BINDING TYPE-4 DOMAIN-CONTAINING PROTEIN"/>
    <property type="match status" value="1"/>
</dbReference>